<name>S0EUM9_CHTCT</name>
<dbReference type="STRING" id="454171.CP488_02530"/>
<keyword evidence="2" id="KW-0812">Transmembrane</keyword>
<dbReference type="InParanoid" id="S0EUM9"/>
<dbReference type="RefSeq" id="WP_016482915.1">
    <property type="nucleotide sequence ID" value="NC_021487.1"/>
</dbReference>
<feature type="region of interest" description="Disordered" evidence="1">
    <location>
        <begin position="525"/>
        <end position="568"/>
    </location>
</feature>
<sequence length="568" mass="61049">MSSTVSDAQKIGIALVEPDVSIEPGGIARLDVVITNRQEIPDRLLLEVEGLDIEWYNIPVPAFNLASGEQAQARINFKVARSSENRAGSYPFIVRVKAMETGESAEAQAMLFVKPFDRLEIELEPRRAVSTFFHPLHDFEVTVSNLGNVERTIELHASDPDDECAYEFDVDRVTLKPGQSETILLAARPKSLSFIGNPRLYGFSVSARVADDPYISTKTQGQIERHALISPLPALVLALIVVAATGIVLFRPSPPPPTKILAFTANPDTAQSGQTITLSWNVQGDHLRFTLQHRVGINGTPIFDMPPHILSGNMPVIADLVKTPTTVYYTLHADGRGGTDERTVQIKVLPPPAPPKPAIQSFTADTTVVHPGDSVTLSWRARNAAHIYLDPGSIEISPFADSKTVQVPAVPGDITYTLRVYGQDANIPPAEKTLTVHVLSPDQSVAAIQSFTYSPKTVYFGSKVKLHWSVVRAVSITLSTLDGQTVATDLAPTGSLEVTINQPTTFVLTATDNTGKAVTKQLVITPEPPPMPTSGQQGIDNNTGGAQPPAAPTPLLNGGNGRPGPPPP</sequence>
<gene>
    <name evidence="3" type="ORF">CCALI_01566</name>
</gene>
<proteinExistence type="predicted"/>
<evidence type="ECO:0000313" key="3">
    <source>
        <dbReference type="EMBL" id="CCW35382.1"/>
    </source>
</evidence>
<evidence type="ECO:0000256" key="1">
    <source>
        <dbReference type="SAM" id="MobiDB-lite"/>
    </source>
</evidence>
<reference evidence="4" key="1">
    <citation type="submission" date="2013-03" db="EMBL/GenBank/DDBJ databases">
        <title>Genome sequence of Chthonomonas calidirosea, the first sequenced genome from the Armatimonadetes phylum (formally candidate division OP10).</title>
        <authorList>
            <person name="Lee K.C.Y."/>
            <person name="Morgan X.C."/>
            <person name="Dunfield P.F."/>
            <person name="Tamas I."/>
            <person name="Houghton K.M."/>
            <person name="Vyssotski M."/>
            <person name="Ryan J.L.J."/>
            <person name="Lagutin K."/>
            <person name="McDonald I.R."/>
            <person name="Stott M.B."/>
        </authorList>
    </citation>
    <scope>NUCLEOTIDE SEQUENCE [LARGE SCALE GENOMIC DNA]</scope>
    <source>
        <strain evidence="4">DSM 23976 / ICMP 18418 / T49</strain>
    </source>
</reference>
<dbReference type="KEGG" id="ccz:CCALI_01566"/>
<dbReference type="Proteomes" id="UP000014227">
    <property type="component" value="Chromosome I"/>
</dbReference>
<keyword evidence="2" id="KW-1133">Transmembrane helix</keyword>
<dbReference type="HOGENOM" id="CLU_494133_0_0_0"/>
<evidence type="ECO:0000313" key="4">
    <source>
        <dbReference type="Proteomes" id="UP000014227"/>
    </source>
</evidence>
<evidence type="ECO:0000256" key="2">
    <source>
        <dbReference type="SAM" id="Phobius"/>
    </source>
</evidence>
<dbReference type="OrthoDB" id="9787581at2"/>
<feature type="compositionally biased region" description="Low complexity" evidence="1">
    <location>
        <begin position="541"/>
        <end position="557"/>
    </location>
</feature>
<keyword evidence="4" id="KW-1185">Reference proteome</keyword>
<dbReference type="AlphaFoldDB" id="S0EUM9"/>
<protein>
    <submittedName>
        <fullName evidence="3">Uncharacterized protein</fullName>
    </submittedName>
</protein>
<dbReference type="eggNOG" id="COG1470">
    <property type="taxonomic scope" value="Bacteria"/>
</dbReference>
<keyword evidence="2" id="KW-0472">Membrane</keyword>
<organism evidence="3 4">
    <name type="scientific">Chthonomonas calidirosea (strain DSM 23976 / ICMP 18418 / T49)</name>
    <dbReference type="NCBI Taxonomy" id="1303518"/>
    <lineage>
        <taxon>Bacteria</taxon>
        <taxon>Bacillati</taxon>
        <taxon>Armatimonadota</taxon>
        <taxon>Chthonomonadia</taxon>
        <taxon>Chthonomonadales</taxon>
        <taxon>Chthonomonadaceae</taxon>
        <taxon>Chthonomonas</taxon>
    </lineage>
</organism>
<dbReference type="PATRIC" id="fig|1303518.3.peg.1606"/>
<accession>S0EUM9</accession>
<feature type="transmembrane region" description="Helical" evidence="2">
    <location>
        <begin position="228"/>
        <end position="250"/>
    </location>
</feature>
<dbReference type="EMBL" id="HF951689">
    <property type="protein sequence ID" value="CCW35382.1"/>
    <property type="molecule type" value="Genomic_DNA"/>
</dbReference>